<organism evidence="1 2">
    <name type="scientific">Panagrolaimus sp. ES5</name>
    <dbReference type="NCBI Taxonomy" id="591445"/>
    <lineage>
        <taxon>Eukaryota</taxon>
        <taxon>Metazoa</taxon>
        <taxon>Ecdysozoa</taxon>
        <taxon>Nematoda</taxon>
        <taxon>Chromadorea</taxon>
        <taxon>Rhabditida</taxon>
        <taxon>Tylenchina</taxon>
        <taxon>Panagrolaimomorpha</taxon>
        <taxon>Panagrolaimoidea</taxon>
        <taxon>Panagrolaimidae</taxon>
        <taxon>Panagrolaimus</taxon>
    </lineage>
</organism>
<proteinExistence type="predicted"/>
<evidence type="ECO:0000313" key="1">
    <source>
        <dbReference type="Proteomes" id="UP000887579"/>
    </source>
</evidence>
<accession>A0AC34FH01</accession>
<reference evidence="2" key="1">
    <citation type="submission" date="2022-11" db="UniProtKB">
        <authorList>
            <consortium name="WormBaseParasite"/>
        </authorList>
    </citation>
    <scope>IDENTIFICATION</scope>
</reference>
<name>A0AC34FH01_9BILA</name>
<dbReference type="Proteomes" id="UP000887579">
    <property type="component" value="Unplaced"/>
</dbReference>
<sequence>MDTTLEIIIYSLVAFLILDCLVFVGCMIYCQYAEKKALKEVKNPFIGVQNEQVGVDVVLDPPIYVPSPAVASASNVGTSQI</sequence>
<dbReference type="WBParaSite" id="ES5_v2.g16653.t1">
    <property type="protein sequence ID" value="ES5_v2.g16653.t1"/>
    <property type="gene ID" value="ES5_v2.g16653"/>
</dbReference>
<protein>
    <submittedName>
        <fullName evidence="2">ATP synthase F0 subunit 8</fullName>
    </submittedName>
</protein>
<evidence type="ECO:0000313" key="2">
    <source>
        <dbReference type="WBParaSite" id="ES5_v2.g16653.t1"/>
    </source>
</evidence>